<organism evidence="3 4">
    <name type="scientific">Melopsittacus undulatus</name>
    <name type="common">Budgerigar</name>
    <name type="synonym">Psittacus undulatus</name>
    <dbReference type="NCBI Taxonomy" id="13146"/>
    <lineage>
        <taxon>Eukaryota</taxon>
        <taxon>Metazoa</taxon>
        <taxon>Chordata</taxon>
        <taxon>Craniata</taxon>
        <taxon>Vertebrata</taxon>
        <taxon>Euteleostomi</taxon>
        <taxon>Archelosauria</taxon>
        <taxon>Archosauria</taxon>
        <taxon>Dinosauria</taxon>
        <taxon>Saurischia</taxon>
        <taxon>Theropoda</taxon>
        <taxon>Coelurosauria</taxon>
        <taxon>Aves</taxon>
        <taxon>Neognathae</taxon>
        <taxon>Neoaves</taxon>
        <taxon>Telluraves</taxon>
        <taxon>Australaves</taxon>
        <taxon>Psittaciformes</taxon>
        <taxon>Psittaculidae</taxon>
        <taxon>Melopsittacus</taxon>
    </lineage>
</organism>
<dbReference type="InterPro" id="IPR033621">
    <property type="entry name" value="TIFA"/>
</dbReference>
<reference evidence="3" key="2">
    <citation type="submission" date="2025-08" db="UniProtKB">
        <authorList>
            <consortium name="Ensembl"/>
        </authorList>
    </citation>
    <scope>IDENTIFICATION</scope>
</reference>
<evidence type="ECO:0000256" key="2">
    <source>
        <dbReference type="ARBA" id="ARBA00022490"/>
    </source>
</evidence>
<dbReference type="PANTHER" id="PTHR31266:SF2">
    <property type="entry name" value="TRAF-INTERACTING PROTEIN WITH FHA DOMAIN-CONTAINING PROTEIN A"/>
    <property type="match status" value="1"/>
</dbReference>
<dbReference type="Proteomes" id="UP000694405">
    <property type="component" value="Chromosome 7"/>
</dbReference>
<dbReference type="GO" id="GO:0005737">
    <property type="term" value="C:cytoplasm"/>
    <property type="evidence" value="ECO:0007669"/>
    <property type="project" value="UniProtKB-SubCell"/>
</dbReference>
<evidence type="ECO:0000313" key="3">
    <source>
        <dbReference type="Ensembl" id="ENSMUNP00000006171.1"/>
    </source>
</evidence>
<dbReference type="Ensembl" id="ENSMUNT00000007131.2">
    <property type="protein sequence ID" value="ENSMUNP00000006171.1"/>
    <property type="gene ID" value="ENSMUNG00000004983.2"/>
</dbReference>
<proteinExistence type="predicted"/>
<reference evidence="3" key="1">
    <citation type="submission" date="2020-03" db="EMBL/GenBank/DDBJ databases">
        <title>Melopsittacus undulatus (budgerigar) genome, bMelUnd1, maternal haplotype with Z.</title>
        <authorList>
            <person name="Gedman G."/>
            <person name="Mountcastle J."/>
            <person name="Haase B."/>
            <person name="Formenti G."/>
            <person name="Wright T."/>
            <person name="Apodaca J."/>
            <person name="Pelan S."/>
            <person name="Chow W."/>
            <person name="Rhie A."/>
            <person name="Howe K."/>
            <person name="Fedrigo O."/>
            <person name="Jarvis E.D."/>
        </authorList>
    </citation>
    <scope>NUCLEOTIDE SEQUENCE [LARGE SCALE GENOMIC DNA]</scope>
</reference>
<dbReference type="PANTHER" id="PTHR31266">
    <property type="entry name" value="TRAF-INTERACTING PROTEIN WITH FHA DOMAIN-CONTAINING PROTEIN A FAMILY MEMBER"/>
    <property type="match status" value="1"/>
</dbReference>
<reference evidence="3" key="3">
    <citation type="submission" date="2025-09" db="UniProtKB">
        <authorList>
            <consortium name="Ensembl"/>
        </authorList>
    </citation>
    <scope>IDENTIFICATION</scope>
</reference>
<sequence length="68" mass="7899">AGVGDNLCLDDCSFCLQFTYYHIILQEQVRAGEMAKFGRDSNICHYNFMDARVSRIQFSLQLYRKLKG</sequence>
<name>A0A8C6J337_MELUD</name>
<keyword evidence="4" id="KW-1185">Reference proteome</keyword>
<evidence type="ECO:0000313" key="4">
    <source>
        <dbReference type="Proteomes" id="UP000694405"/>
    </source>
</evidence>
<keyword evidence="2" id="KW-0963">Cytoplasm</keyword>
<dbReference type="AlphaFoldDB" id="A0A8C6J337"/>
<accession>A0A8C6J337</accession>
<evidence type="ECO:0000256" key="1">
    <source>
        <dbReference type="ARBA" id="ARBA00004496"/>
    </source>
</evidence>
<protein>
    <submittedName>
        <fullName evidence="3">Uncharacterized protein</fullName>
    </submittedName>
</protein>
<dbReference type="GO" id="GO:0043123">
    <property type="term" value="P:positive regulation of canonical NF-kappaB signal transduction"/>
    <property type="evidence" value="ECO:0007669"/>
    <property type="project" value="InterPro"/>
</dbReference>
<comment type="subcellular location">
    <subcellularLocation>
        <location evidence="1">Cytoplasm</location>
    </subcellularLocation>
</comment>